<dbReference type="PROSITE" id="PS51257">
    <property type="entry name" value="PROKAR_LIPOPROTEIN"/>
    <property type="match status" value="1"/>
</dbReference>
<keyword evidence="1" id="KW-0812">Transmembrane</keyword>
<dbReference type="EMBL" id="BARS01024302">
    <property type="protein sequence ID" value="GAG06283.1"/>
    <property type="molecule type" value="Genomic_DNA"/>
</dbReference>
<evidence type="ECO:0008006" key="3">
    <source>
        <dbReference type="Google" id="ProtNLM"/>
    </source>
</evidence>
<keyword evidence="1" id="KW-1133">Transmembrane helix</keyword>
<comment type="caution">
    <text evidence="2">The sequence shown here is derived from an EMBL/GenBank/DDBJ whole genome shotgun (WGS) entry which is preliminary data.</text>
</comment>
<keyword evidence="1" id="KW-0472">Membrane</keyword>
<organism evidence="2">
    <name type="scientific">marine sediment metagenome</name>
    <dbReference type="NCBI Taxonomy" id="412755"/>
    <lineage>
        <taxon>unclassified sequences</taxon>
        <taxon>metagenomes</taxon>
        <taxon>ecological metagenomes</taxon>
    </lineage>
</organism>
<evidence type="ECO:0000256" key="1">
    <source>
        <dbReference type="SAM" id="Phobius"/>
    </source>
</evidence>
<reference evidence="2" key="1">
    <citation type="journal article" date="2014" name="Front. Microbiol.">
        <title>High frequency of phylogenetically diverse reductive dehalogenase-homologous genes in deep subseafloor sedimentary metagenomes.</title>
        <authorList>
            <person name="Kawai M."/>
            <person name="Futagami T."/>
            <person name="Toyoda A."/>
            <person name="Takaki Y."/>
            <person name="Nishi S."/>
            <person name="Hori S."/>
            <person name="Arai W."/>
            <person name="Tsubouchi T."/>
            <person name="Morono Y."/>
            <person name="Uchiyama I."/>
            <person name="Ito T."/>
            <person name="Fujiyama A."/>
            <person name="Inagaki F."/>
            <person name="Takami H."/>
        </authorList>
    </citation>
    <scope>NUCLEOTIDE SEQUENCE</scope>
    <source>
        <strain evidence="2">Expedition CK06-06</strain>
    </source>
</reference>
<protein>
    <recommendedName>
        <fullName evidence="3">Lipoprotein</fullName>
    </recommendedName>
</protein>
<name>X0V186_9ZZZZ</name>
<sequence>MKLRKDFQLLLWVILGGLIIFSFGCVMMTKKKLGKVIYGAMVYGYVQAQTECKEGDFNKALDKMIQDDTEK</sequence>
<accession>X0V186</accession>
<feature type="transmembrane region" description="Helical" evidence="1">
    <location>
        <begin position="9"/>
        <end position="29"/>
    </location>
</feature>
<proteinExistence type="predicted"/>
<gene>
    <name evidence="2" type="ORF">S01H1_38591</name>
</gene>
<evidence type="ECO:0000313" key="2">
    <source>
        <dbReference type="EMBL" id="GAG06283.1"/>
    </source>
</evidence>
<dbReference type="AlphaFoldDB" id="X0V186"/>